<evidence type="ECO:0000256" key="5">
    <source>
        <dbReference type="ARBA" id="ARBA00022679"/>
    </source>
</evidence>
<evidence type="ECO:0000256" key="9">
    <source>
        <dbReference type="ARBA" id="ARBA00048689"/>
    </source>
</evidence>
<dbReference type="Pfam" id="PF00535">
    <property type="entry name" value="Glycos_transf_2"/>
    <property type="match status" value="1"/>
</dbReference>
<dbReference type="GO" id="GO:0016757">
    <property type="term" value="F:glycosyltransferase activity"/>
    <property type="evidence" value="ECO:0007669"/>
    <property type="project" value="UniProtKB-KW"/>
</dbReference>
<feature type="domain" description="Glycosyltransferase 2-like" evidence="12">
    <location>
        <begin position="32"/>
        <end position="127"/>
    </location>
</feature>
<organism evidence="13 14">
    <name type="scientific">Nocardioides aquaticus</name>
    <dbReference type="NCBI Taxonomy" id="160826"/>
    <lineage>
        <taxon>Bacteria</taxon>
        <taxon>Bacillati</taxon>
        <taxon>Actinomycetota</taxon>
        <taxon>Actinomycetes</taxon>
        <taxon>Propionibacteriales</taxon>
        <taxon>Nocardioidaceae</taxon>
        <taxon>Nocardioides</taxon>
    </lineage>
</organism>
<sequence length="339" mass="35570">MRALHGIATHAWDDWTLGDLLAAKVAAGTTVSLVVPARNEAATVGDVVTRVREALVETTALIDELIVVDSDSTDTTYDVATDAGATVHRSAEIRPDLGSHPGKGEAMWKSLFVTTGDLVVFMDADLLDWDTHFVPGLLGPLLLPSPGLEASGPAALAPRPAASTEVEERAQRASRDPVSRVALVKGFYERPGADGPWEGGRVTELVARPLIATSFPELGGLVQPLAGEWAARRSLLEQLWMPTGYAIELAALIDTVRLVGTDAVAQVDLGRRAHRHQALRDLGGMSTQIVAAALARLGAREVGAPAVLRQHGPGPGGMLTSDDRDVVTVERPPAGGVGG</sequence>
<dbReference type="RefSeq" id="WP_214058025.1">
    <property type="nucleotide sequence ID" value="NZ_BAAAHS010000002.1"/>
</dbReference>
<keyword evidence="5 13" id="KW-0808">Transferase</keyword>
<comment type="similarity">
    <text evidence="3">Belongs to the glycosyltransferase 2 family.</text>
</comment>
<dbReference type="InterPro" id="IPR001173">
    <property type="entry name" value="Glyco_trans_2-like"/>
</dbReference>
<evidence type="ECO:0000256" key="3">
    <source>
        <dbReference type="ARBA" id="ARBA00006739"/>
    </source>
</evidence>
<evidence type="ECO:0000256" key="6">
    <source>
        <dbReference type="ARBA" id="ARBA00022842"/>
    </source>
</evidence>
<dbReference type="PANTHER" id="PTHR48090:SF10">
    <property type="entry name" value="GLUCOSYL-3-PHOSPHOGLYCERATE SYNTHASE"/>
    <property type="match status" value="1"/>
</dbReference>
<evidence type="ECO:0000313" key="14">
    <source>
        <dbReference type="Proteomes" id="UP000679307"/>
    </source>
</evidence>
<evidence type="ECO:0000256" key="11">
    <source>
        <dbReference type="SAM" id="MobiDB-lite"/>
    </source>
</evidence>
<gene>
    <name evidence="13" type="primary">gpgS</name>
    <name evidence="13" type="ORF">ENKNEFLB_00819</name>
</gene>
<evidence type="ECO:0000256" key="4">
    <source>
        <dbReference type="ARBA" id="ARBA00022676"/>
    </source>
</evidence>
<keyword evidence="4 13" id="KW-0328">Glycosyltransferase</keyword>
<evidence type="ECO:0000256" key="1">
    <source>
        <dbReference type="ARBA" id="ARBA00001936"/>
    </source>
</evidence>
<dbReference type="InterPro" id="IPR050256">
    <property type="entry name" value="Glycosyltransferase_2"/>
</dbReference>
<dbReference type="Proteomes" id="UP000679307">
    <property type="component" value="Chromosome"/>
</dbReference>
<comment type="cofactor">
    <cofactor evidence="1">
        <name>Mn(2+)</name>
        <dbReference type="ChEBI" id="CHEBI:29035"/>
    </cofactor>
</comment>
<accession>A0ABX8EED2</accession>
<reference evidence="13 14" key="1">
    <citation type="submission" date="2021-05" db="EMBL/GenBank/DDBJ databases">
        <title>Complete genome of Nocardioides aquaticus KCTC 9944T isolated from meromictic and hypersaline Ekho Lake, Antarctica.</title>
        <authorList>
            <person name="Hwang K."/>
            <person name="Kim K.M."/>
            <person name="Choe H."/>
        </authorList>
    </citation>
    <scope>NUCLEOTIDE SEQUENCE [LARGE SCALE GENOMIC DNA]</scope>
    <source>
        <strain evidence="13 14">KCTC 9944</strain>
    </source>
</reference>
<evidence type="ECO:0000256" key="10">
    <source>
        <dbReference type="ARBA" id="ARBA00048997"/>
    </source>
</evidence>
<keyword evidence="14" id="KW-1185">Reference proteome</keyword>
<feature type="region of interest" description="Disordered" evidence="11">
    <location>
        <begin position="152"/>
        <end position="173"/>
    </location>
</feature>
<dbReference type="EMBL" id="CP075371">
    <property type="protein sequence ID" value="QVT78442.1"/>
    <property type="molecule type" value="Genomic_DNA"/>
</dbReference>
<comment type="catalytic activity">
    <reaction evidence="9">
        <text>(2R)-3-phosphoglycerate + UDP-alpha-D-glucose = (2R)-2-O-(alpha-D-glucopyranosyl)-3-phospho-glycerate + UDP + H(+)</text>
        <dbReference type="Rhea" id="RHEA:31319"/>
        <dbReference type="ChEBI" id="CHEBI:15378"/>
        <dbReference type="ChEBI" id="CHEBI:58223"/>
        <dbReference type="ChEBI" id="CHEBI:58272"/>
        <dbReference type="ChEBI" id="CHEBI:58885"/>
        <dbReference type="ChEBI" id="CHEBI:62600"/>
        <dbReference type="EC" id="2.4.1.266"/>
    </reaction>
    <physiologicalReaction direction="left-to-right" evidence="9">
        <dbReference type="Rhea" id="RHEA:31320"/>
    </physiologicalReaction>
</comment>
<evidence type="ECO:0000313" key="13">
    <source>
        <dbReference type="EMBL" id="QVT78442.1"/>
    </source>
</evidence>
<evidence type="ECO:0000259" key="12">
    <source>
        <dbReference type="Pfam" id="PF00535"/>
    </source>
</evidence>
<comment type="cofactor">
    <cofactor evidence="2">
        <name>Mg(2+)</name>
        <dbReference type="ChEBI" id="CHEBI:18420"/>
    </cofactor>
</comment>
<proteinExistence type="inferred from homology"/>
<name>A0ABX8EED2_9ACTN</name>
<dbReference type="PANTHER" id="PTHR48090">
    <property type="entry name" value="UNDECAPRENYL-PHOSPHATE 4-DEOXY-4-FORMAMIDO-L-ARABINOSE TRANSFERASE-RELATED"/>
    <property type="match status" value="1"/>
</dbReference>
<comment type="catalytic activity">
    <reaction evidence="10">
        <text>an NDP-alpha-D-glucose + (2R)-3-phosphoglycerate = (2R)-2-O-(alpha-D-glucopyranosyl)-3-phospho-glycerate + a ribonucleoside 5'-diphosphate + H(+)</text>
        <dbReference type="Rhea" id="RHEA:47244"/>
        <dbReference type="ChEBI" id="CHEBI:15378"/>
        <dbReference type="ChEBI" id="CHEBI:57930"/>
        <dbReference type="ChEBI" id="CHEBI:58272"/>
        <dbReference type="ChEBI" id="CHEBI:62600"/>
        <dbReference type="ChEBI" id="CHEBI:76533"/>
        <dbReference type="EC" id="2.4.1.266"/>
    </reaction>
    <physiologicalReaction direction="left-to-right" evidence="10">
        <dbReference type="Rhea" id="RHEA:47245"/>
    </physiologicalReaction>
</comment>
<dbReference type="SUPFAM" id="SSF53448">
    <property type="entry name" value="Nucleotide-diphospho-sugar transferases"/>
    <property type="match status" value="1"/>
</dbReference>
<dbReference type="EC" id="2.4.1.266" evidence="7"/>
<evidence type="ECO:0000256" key="8">
    <source>
        <dbReference type="ARBA" id="ARBA00040894"/>
    </source>
</evidence>
<evidence type="ECO:0000256" key="7">
    <source>
        <dbReference type="ARBA" id="ARBA00039022"/>
    </source>
</evidence>
<keyword evidence="6" id="KW-0460">Magnesium</keyword>
<evidence type="ECO:0000256" key="2">
    <source>
        <dbReference type="ARBA" id="ARBA00001946"/>
    </source>
</evidence>
<dbReference type="InterPro" id="IPR029044">
    <property type="entry name" value="Nucleotide-diphossugar_trans"/>
</dbReference>
<protein>
    <recommendedName>
        <fullName evidence="8">Glucosyl-3-phosphoglycerate synthase</fullName>
        <ecNumber evidence="7">2.4.1.266</ecNumber>
    </recommendedName>
</protein>
<dbReference type="Gene3D" id="3.90.550.10">
    <property type="entry name" value="Spore Coat Polysaccharide Biosynthesis Protein SpsA, Chain A"/>
    <property type="match status" value="2"/>
</dbReference>